<comment type="caution">
    <text evidence="2">The sequence shown here is derived from an EMBL/GenBank/DDBJ whole genome shotgun (WGS) entry which is preliminary data.</text>
</comment>
<feature type="transmembrane region" description="Helical" evidence="1">
    <location>
        <begin position="7"/>
        <end position="24"/>
    </location>
</feature>
<accession>A0A846TA00</accession>
<evidence type="ECO:0000313" key="3">
    <source>
        <dbReference type="Proteomes" id="UP000587942"/>
    </source>
</evidence>
<keyword evidence="1" id="KW-0472">Membrane</keyword>
<gene>
    <name evidence="2" type="ORF">GWK17_07865</name>
</gene>
<proteinExistence type="predicted"/>
<evidence type="ECO:0000256" key="1">
    <source>
        <dbReference type="SAM" id="Phobius"/>
    </source>
</evidence>
<dbReference type="EMBL" id="JAAVUM010000004">
    <property type="protein sequence ID" value="NKE05393.1"/>
    <property type="molecule type" value="Genomic_DNA"/>
</dbReference>
<keyword evidence="1" id="KW-1133">Transmembrane helix</keyword>
<keyword evidence="1" id="KW-0812">Transmembrane</keyword>
<sequence>MKKVSILMISGLMIIICAVVFWQWHVYSKDSDKPAEPKEELSIIASVKVEANQLRVKQTFQGLDANRKYEALIPAQVSEIKCTDAAGKPCEDGVAKLPKGKDIQFEYMLKTGSGFSLLLNDWMVVLKDADVTKSRIEIVDHYNHKGTWAAGLPLKGFKQTELLHYYVFEGVNSNPSLYWQEKPLFKLSGQKEIQYYTSQKDQAIYEFDSLGILSGQHLSVVITDGHRSVLGNGLLLAGNKLTDKELERKMAIALLASKFETEMGMEGFTLETLASLVIKQEPENAKSKSMAAELRNTLSAEETVDFITYFSEEEHLDGSLLDEYLSSIRGMNTKFFLQNRQENQAVYPLLFTDSRSVIVNEMESDELEVVVRGDKHLFPLVPTLGALGYKTNIGTDFNVMEFSSDTRNYHFNLKNKTFILNGQSFGLLENPFQYIHGEWYLEKYWFSEIFKVEITENDDSFILES</sequence>
<reference evidence="2 3" key="1">
    <citation type="submission" date="2020-03" db="EMBL/GenBank/DDBJ databases">
        <authorList>
            <person name="Sun Q."/>
        </authorList>
    </citation>
    <scope>NUCLEOTIDE SEQUENCE [LARGE SCALE GENOMIC DNA]</scope>
    <source>
        <strain evidence="2 3">KACC 21451</strain>
    </source>
</reference>
<organism evidence="2 3">
    <name type="scientific">Mesobacillus selenatarsenatis</name>
    <dbReference type="NCBI Taxonomy" id="388741"/>
    <lineage>
        <taxon>Bacteria</taxon>
        <taxon>Bacillati</taxon>
        <taxon>Bacillota</taxon>
        <taxon>Bacilli</taxon>
        <taxon>Bacillales</taxon>
        <taxon>Bacillaceae</taxon>
        <taxon>Mesobacillus</taxon>
    </lineage>
</organism>
<evidence type="ECO:0000313" key="2">
    <source>
        <dbReference type="EMBL" id="NKE05393.1"/>
    </source>
</evidence>
<evidence type="ECO:0008006" key="4">
    <source>
        <dbReference type="Google" id="ProtNLM"/>
    </source>
</evidence>
<dbReference type="AlphaFoldDB" id="A0A846TA00"/>
<name>A0A846TA00_9BACI</name>
<dbReference type="Proteomes" id="UP000587942">
    <property type="component" value="Unassembled WGS sequence"/>
</dbReference>
<dbReference type="RefSeq" id="WP_167831848.1">
    <property type="nucleotide sequence ID" value="NZ_JAAVUM010000004.1"/>
</dbReference>
<protein>
    <recommendedName>
        <fullName evidence="4">Copper amine oxidase-like N-terminal domain-containing protein</fullName>
    </recommendedName>
</protein>